<dbReference type="GO" id="GO:0000329">
    <property type="term" value="C:fungal-type vacuole membrane"/>
    <property type="evidence" value="ECO:0007669"/>
    <property type="project" value="TreeGrafter"/>
</dbReference>
<sequence>MFDLHVAGTNGNVRDVGVDRVDLSLFAASVVPRNDTAPPALAQPAVFLGTVTQFNEPVVFPAGTLGHSRTTIVTAQVQLKSPGKADGPPAGSRGADPPPAEPTTPEETDAERWARIIRGPYDLTLRGTLRYALWFKLYVVRICFIQRVDPAQAAVGVWTIQECDKDEHPTT</sequence>
<dbReference type="AlphaFoldDB" id="A0A9W8DKG5"/>
<dbReference type="GO" id="GO:1903778">
    <property type="term" value="P:protein localization to vacuolar membrane"/>
    <property type="evidence" value="ECO:0007669"/>
    <property type="project" value="TreeGrafter"/>
</dbReference>
<keyword evidence="3" id="KW-1185">Reference proteome</keyword>
<dbReference type="GO" id="GO:0010513">
    <property type="term" value="P:positive regulation of phosphatidylinositol biosynthetic process"/>
    <property type="evidence" value="ECO:0007669"/>
    <property type="project" value="TreeGrafter"/>
</dbReference>
<dbReference type="GO" id="GO:0070772">
    <property type="term" value="C:PAS complex"/>
    <property type="evidence" value="ECO:0007669"/>
    <property type="project" value="TreeGrafter"/>
</dbReference>
<dbReference type="OrthoDB" id="1204at2759"/>
<protein>
    <submittedName>
        <fullName evidence="2">Vacuolar inheritance and morphology protein</fullName>
    </submittedName>
</protein>
<organism evidence="2 3">
    <name type="scientific">Tieghemiomyces parasiticus</name>
    <dbReference type="NCBI Taxonomy" id="78921"/>
    <lineage>
        <taxon>Eukaryota</taxon>
        <taxon>Fungi</taxon>
        <taxon>Fungi incertae sedis</taxon>
        <taxon>Zoopagomycota</taxon>
        <taxon>Kickxellomycotina</taxon>
        <taxon>Dimargaritomycetes</taxon>
        <taxon>Dimargaritales</taxon>
        <taxon>Dimargaritaceae</taxon>
        <taxon>Tieghemiomyces</taxon>
    </lineage>
</organism>
<accession>A0A9W8DKG5</accession>
<comment type="caution">
    <text evidence="2">The sequence shown here is derived from an EMBL/GenBank/DDBJ whole genome shotgun (WGS) entry which is preliminary data.</text>
</comment>
<gene>
    <name evidence="2" type="primary">VAC7</name>
    <name evidence="2" type="ORF">IWQ60_012629</name>
</gene>
<evidence type="ECO:0000313" key="2">
    <source>
        <dbReference type="EMBL" id="KAJ1902935.1"/>
    </source>
</evidence>
<dbReference type="PANTHER" id="PTHR28258:SF1">
    <property type="entry name" value="VACUOLAR SEGREGATION PROTEIN 7"/>
    <property type="match status" value="1"/>
</dbReference>
<evidence type="ECO:0000313" key="3">
    <source>
        <dbReference type="Proteomes" id="UP001150569"/>
    </source>
</evidence>
<proteinExistence type="predicted"/>
<feature type="region of interest" description="Disordered" evidence="1">
    <location>
        <begin position="79"/>
        <end position="111"/>
    </location>
</feature>
<dbReference type="GO" id="GO:0000011">
    <property type="term" value="P:vacuole inheritance"/>
    <property type="evidence" value="ECO:0007669"/>
    <property type="project" value="TreeGrafter"/>
</dbReference>
<dbReference type="InterPro" id="IPR024260">
    <property type="entry name" value="Vac7"/>
</dbReference>
<name>A0A9W8DKG5_9FUNG</name>
<reference evidence="2" key="1">
    <citation type="submission" date="2022-07" db="EMBL/GenBank/DDBJ databases">
        <title>Phylogenomic reconstructions and comparative analyses of Kickxellomycotina fungi.</title>
        <authorList>
            <person name="Reynolds N.K."/>
            <person name="Stajich J.E."/>
            <person name="Barry K."/>
            <person name="Grigoriev I.V."/>
            <person name="Crous P."/>
            <person name="Smith M.E."/>
        </authorList>
    </citation>
    <scope>NUCLEOTIDE SEQUENCE</scope>
    <source>
        <strain evidence="2">RSA 861</strain>
    </source>
</reference>
<dbReference type="PANTHER" id="PTHR28258">
    <property type="entry name" value="VACUOLAR SEGREGATION PROTEIN 7"/>
    <property type="match status" value="1"/>
</dbReference>
<evidence type="ECO:0000256" key="1">
    <source>
        <dbReference type="SAM" id="MobiDB-lite"/>
    </source>
</evidence>
<dbReference type="EMBL" id="JANBPT010002300">
    <property type="protein sequence ID" value="KAJ1902935.1"/>
    <property type="molecule type" value="Genomic_DNA"/>
</dbReference>
<dbReference type="Proteomes" id="UP001150569">
    <property type="component" value="Unassembled WGS sequence"/>
</dbReference>